<keyword evidence="1" id="KW-1133">Transmembrane helix</keyword>
<feature type="transmembrane region" description="Helical" evidence="1">
    <location>
        <begin position="12"/>
        <end position="33"/>
    </location>
</feature>
<dbReference type="Proteomes" id="UP000009026">
    <property type="component" value="Chromosome"/>
</dbReference>
<dbReference type="STRING" id="1297742.A176_000669"/>
<feature type="transmembrane region" description="Helical" evidence="1">
    <location>
        <begin position="125"/>
        <end position="145"/>
    </location>
</feature>
<proteinExistence type="predicted"/>
<name>A0A0H4X7B7_9BACT</name>
<reference evidence="2 3" key="1">
    <citation type="journal article" date="2016" name="PLoS ONE">
        <title>Complete Genome Sequence and Comparative Genomics of a Novel Myxobacterium Myxococcus hansupus.</title>
        <authorList>
            <person name="Sharma G."/>
            <person name="Narwani T."/>
            <person name="Subramanian S."/>
        </authorList>
    </citation>
    <scope>NUCLEOTIDE SEQUENCE [LARGE SCALE GENOMIC DNA]</scope>
    <source>
        <strain evidence="3">mixupus</strain>
    </source>
</reference>
<dbReference type="RefSeq" id="WP_002636798.1">
    <property type="nucleotide sequence ID" value="NZ_CP012109.1"/>
</dbReference>
<keyword evidence="3" id="KW-1185">Reference proteome</keyword>
<evidence type="ECO:0000313" key="2">
    <source>
        <dbReference type="EMBL" id="AKQ63757.1"/>
    </source>
</evidence>
<sequence>MLYSVVLLLHSWLRWGVVVLGAFALGKSLWGWMRGREWTAVDRRVQVAFVSAFDLQMLLGMTLYFALSPLTPRSFEAFRMNMGISQLRFFGLDHPLMMLLALTAAHAASAMSRRDGPAQQRHRTWAIGLLIAALLIAFAIPWPAMSVGRPLIRGF</sequence>
<feature type="transmembrane region" description="Helical" evidence="1">
    <location>
        <begin position="45"/>
        <end position="67"/>
    </location>
</feature>
<evidence type="ECO:0000256" key="1">
    <source>
        <dbReference type="SAM" id="Phobius"/>
    </source>
</evidence>
<feature type="transmembrane region" description="Helical" evidence="1">
    <location>
        <begin position="87"/>
        <end position="105"/>
    </location>
</feature>
<accession>A0A0H4X7B7</accession>
<dbReference type="AlphaFoldDB" id="A0A0H4X7B7"/>
<gene>
    <name evidence="2" type="ORF">A176_000669</name>
</gene>
<dbReference type="OrthoDB" id="329514at2"/>
<keyword evidence="1" id="KW-0812">Transmembrane</keyword>
<protein>
    <submittedName>
        <fullName evidence="2">Uncharacterized protein</fullName>
    </submittedName>
</protein>
<dbReference type="PATRIC" id="fig|1297742.4.peg.681"/>
<keyword evidence="1" id="KW-0472">Membrane</keyword>
<dbReference type="eggNOG" id="ENOG5030PVG">
    <property type="taxonomic scope" value="Bacteria"/>
</dbReference>
<organism evidence="2 3">
    <name type="scientific">Pseudomyxococcus hansupus</name>
    <dbReference type="NCBI Taxonomy" id="1297742"/>
    <lineage>
        <taxon>Bacteria</taxon>
        <taxon>Pseudomonadati</taxon>
        <taxon>Myxococcota</taxon>
        <taxon>Myxococcia</taxon>
        <taxon>Myxococcales</taxon>
        <taxon>Cystobacterineae</taxon>
        <taxon>Myxococcaceae</taxon>
        <taxon>Pseudomyxococcus</taxon>
    </lineage>
</organism>
<evidence type="ECO:0000313" key="3">
    <source>
        <dbReference type="Proteomes" id="UP000009026"/>
    </source>
</evidence>
<dbReference type="EMBL" id="CP012109">
    <property type="protein sequence ID" value="AKQ63757.1"/>
    <property type="molecule type" value="Genomic_DNA"/>
</dbReference>
<dbReference type="KEGG" id="mym:A176_000669"/>